<dbReference type="AlphaFoldDB" id="A0A9W9VER5"/>
<feature type="compositionally biased region" description="Polar residues" evidence="1">
    <location>
        <begin position="14"/>
        <end position="48"/>
    </location>
</feature>
<reference evidence="2" key="2">
    <citation type="journal article" date="2023" name="IMA Fungus">
        <title>Comparative genomic study of the Penicillium genus elucidates a diverse pangenome and 15 lateral gene transfer events.</title>
        <authorList>
            <person name="Petersen C."/>
            <person name="Sorensen T."/>
            <person name="Nielsen M.R."/>
            <person name="Sondergaard T.E."/>
            <person name="Sorensen J.L."/>
            <person name="Fitzpatrick D.A."/>
            <person name="Frisvad J.C."/>
            <person name="Nielsen K.L."/>
        </authorList>
    </citation>
    <scope>NUCLEOTIDE SEQUENCE</scope>
    <source>
        <strain evidence="2">IBT 29677</strain>
    </source>
</reference>
<comment type="caution">
    <text evidence="2">The sequence shown here is derived from an EMBL/GenBank/DDBJ whole genome shotgun (WGS) entry which is preliminary data.</text>
</comment>
<name>A0A9W9VER5_9EURO</name>
<sequence>MSGDTLRRRPHPANHTSSLAQGMNNFSPHENSVQPQFNPNTDLWSGNIGLTPTHPFNAYGSEMEIDYYTPGTMPVELPLSANVPNQLQPKGAGSSRSDRREPADIDSRV</sequence>
<feature type="compositionally biased region" description="Basic and acidic residues" evidence="1">
    <location>
        <begin position="96"/>
        <end position="109"/>
    </location>
</feature>
<dbReference type="GeneID" id="81376053"/>
<accession>A0A9W9VER5</accession>
<feature type="region of interest" description="Disordered" evidence="1">
    <location>
        <begin position="78"/>
        <end position="109"/>
    </location>
</feature>
<dbReference type="Proteomes" id="UP001147747">
    <property type="component" value="Unassembled WGS sequence"/>
</dbReference>
<evidence type="ECO:0000313" key="3">
    <source>
        <dbReference type="Proteomes" id="UP001147747"/>
    </source>
</evidence>
<protein>
    <submittedName>
        <fullName evidence="2">Uncharacterized protein</fullName>
    </submittedName>
</protein>
<dbReference type="RefSeq" id="XP_056483103.1">
    <property type="nucleotide sequence ID" value="XM_056637073.1"/>
</dbReference>
<reference evidence="2" key="1">
    <citation type="submission" date="2022-12" db="EMBL/GenBank/DDBJ databases">
        <authorList>
            <person name="Petersen C."/>
        </authorList>
    </citation>
    <scope>NUCLEOTIDE SEQUENCE</scope>
    <source>
        <strain evidence="2">IBT 29677</strain>
    </source>
</reference>
<keyword evidence="3" id="KW-1185">Reference proteome</keyword>
<evidence type="ECO:0000313" key="2">
    <source>
        <dbReference type="EMBL" id="KAJ5379317.1"/>
    </source>
</evidence>
<proteinExistence type="predicted"/>
<evidence type="ECO:0000256" key="1">
    <source>
        <dbReference type="SAM" id="MobiDB-lite"/>
    </source>
</evidence>
<gene>
    <name evidence="2" type="ORF">N7509_012436</name>
</gene>
<dbReference type="EMBL" id="JAPZBU010000011">
    <property type="protein sequence ID" value="KAJ5379317.1"/>
    <property type="molecule type" value="Genomic_DNA"/>
</dbReference>
<organism evidence="2 3">
    <name type="scientific">Penicillium cosmopolitanum</name>
    <dbReference type="NCBI Taxonomy" id="1131564"/>
    <lineage>
        <taxon>Eukaryota</taxon>
        <taxon>Fungi</taxon>
        <taxon>Dikarya</taxon>
        <taxon>Ascomycota</taxon>
        <taxon>Pezizomycotina</taxon>
        <taxon>Eurotiomycetes</taxon>
        <taxon>Eurotiomycetidae</taxon>
        <taxon>Eurotiales</taxon>
        <taxon>Aspergillaceae</taxon>
        <taxon>Penicillium</taxon>
    </lineage>
</organism>
<feature type="region of interest" description="Disordered" evidence="1">
    <location>
        <begin position="1"/>
        <end position="48"/>
    </location>
</feature>
<dbReference type="OrthoDB" id="4358344at2759"/>